<dbReference type="AlphaFoldDB" id="A0A0F5JSZ5"/>
<accession>A0A0F5JSZ5</accession>
<keyword evidence="3" id="KW-1185">Reference proteome</keyword>
<dbReference type="Pfam" id="PF15579">
    <property type="entry name" value="Imm52"/>
    <property type="match status" value="1"/>
</dbReference>
<evidence type="ECO:0000313" key="3">
    <source>
        <dbReference type="Proteomes" id="UP000033618"/>
    </source>
</evidence>
<dbReference type="RefSeq" id="WP_046154476.1">
    <property type="nucleotide sequence ID" value="NZ_CADFGU010000013.1"/>
</dbReference>
<organism evidence="2 3">
    <name type="scientific">Robbsia andropogonis</name>
    <dbReference type="NCBI Taxonomy" id="28092"/>
    <lineage>
        <taxon>Bacteria</taxon>
        <taxon>Pseudomonadati</taxon>
        <taxon>Pseudomonadota</taxon>
        <taxon>Betaproteobacteria</taxon>
        <taxon>Burkholderiales</taxon>
        <taxon>Burkholderiaceae</taxon>
        <taxon>Robbsia</taxon>
    </lineage>
</organism>
<dbReference type="InterPro" id="IPR016929">
    <property type="entry name" value="TsiT-like"/>
</dbReference>
<name>A0A0F5JSZ5_9BURK</name>
<dbReference type="InterPro" id="IPR028969">
    <property type="entry name" value="Imm52"/>
</dbReference>
<dbReference type="Proteomes" id="UP000033618">
    <property type="component" value="Unassembled WGS sequence"/>
</dbReference>
<evidence type="ECO:0000313" key="2">
    <source>
        <dbReference type="EMBL" id="KKB60971.1"/>
    </source>
</evidence>
<dbReference type="STRING" id="28092.WM40_25980"/>
<comment type="caution">
    <text evidence="2">The sequence shown here is derived from an EMBL/GenBank/DDBJ whole genome shotgun (WGS) entry which is preliminary data.</text>
</comment>
<dbReference type="PATRIC" id="fig|28092.6.peg.6124"/>
<dbReference type="PIRSF" id="PIRSF029636">
    <property type="entry name" value="UCP029636"/>
    <property type="match status" value="1"/>
</dbReference>
<sequence length="241" mass="26277">MEINAMFRDASLSSRDFQEMLARESRLVAALSASEPLMAHPNWRLTGDSLEEASLYPAFDESGSPSTPALAVLTTRASGKRRAVSHAAIWNVATGDNEGASISCQVSDAKVLPDRVSLDIDMKGCYQSFDDMARIVQAIVATFQSAVVEVSPKGYFEKQVFDDKPGVGWMLYVPRIITTQQVPEARALIPVPEAGSKQTGTIIVSVTDAVFSVDNPEHVEIANRIEIRLVDQDLLPCYSDI</sequence>
<feature type="domain" description="Immunity protein 52" evidence="1">
    <location>
        <begin position="22"/>
        <end position="235"/>
    </location>
</feature>
<reference evidence="2 3" key="1">
    <citation type="submission" date="2015-03" db="EMBL/GenBank/DDBJ databases">
        <title>Draft Genome Sequence of Burkholderia andropogonis type strain ICMP2807, isolated from Sorghum bicolor.</title>
        <authorList>
            <person name="Lopes-Santos L."/>
            <person name="Castro D.B."/>
            <person name="Ottoboni L.M."/>
            <person name="Park D."/>
            <person name="Weirc B.S."/>
            <person name="Destefano S.A."/>
        </authorList>
    </citation>
    <scope>NUCLEOTIDE SEQUENCE [LARGE SCALE GENOMIC DNA]</scope>
    <source>
        <strain evidence="2 3">ICMP2807</strain>
    </source>
</reference>
<dbReference type="OrthoDB" id="8718152at2"/>
<gene>
    <name evidence="2" type="ORF">WM40_25980</name>
</gene>
<dbReference type="EMBL" id="LAQU01000101">
    <property type="protein sequence ID" value="KKB60971.1"/>
    <property type="molecule type" value="Genomic_DNA"/>
</dbReference>
<proteinExistence type="predicted"/>
<evidence type="ECO:0000259" key="1">
    <source>
        <dbReference type="Pfam" id="PF15579"/>
    </source>
</evidence>
<protein>
    <submittedName>
        <fullName evidence="2">LysR family transcriptional regulator</fullName>
    </submittedName>
</protein>